<evidence type="ECO:0000313" key="2">
    <source>
        <dbReference type="EMBL" id="GEO87970.1"/>
    </source>
</evidence>
<dbReference type="EMBL" id="BJZQ01000001">
    <property type="protein sequence ID" value="GEO87970.1"/>
    <property type="molecule type" value="Genomic_DNA"/>
</dbReference>
<gene>
    <name evidence="2" type="ORF">AFL01nite_02970</name>
</gene>
<dbReference type="Proteomes" id="UP000321769">
    <property type="component" value="Unassembled WGS sequence"/>
</dbReference>
<name>A0A512HRH5_9ACTN</name>
<proteinExistence type="predicted"/>
<dbReference type="AlphaFoldDB" id="A0A512HRH5"/>
<organism evidence="2 3">
    <name type="scientific">Aeromicrobium flavum</name>
    <dbReference type="NCBI Taxonomy" id="416568"/>
    <lineage>
        <taxon>Bacteria</taxon>
        <taxon>Bacillati</taxon>
        <taxon>Actinomycetota</taxon>
        <taxon>Actinomycetes</taxon>
        <taxon>Propionibacteriales</taxon>
        <taxon>Nocardioidaceae</taxon>
        <taxon>Aeromicrobium</taxon>
    </lineage>
</organism>
<evidence type="ECO:0000313" key="3">
    <source>
        <dbReference type="Proteomes" id="UP000321769"/>
    </source>
</evidence>
<feature type="region of interest" description="Disordered" evidence="1">
    <location>
        <begin position="96"/>
        <end position="117"/>
    </location>
</feature>
<keyword evidence="3" id="KW-1185">Reference proteome</keyword>
<sequence>MVPARVAVHDLAQEPVDNSWANFGAIAQTHVRMVETGFFDAVSVTKFVIDAPGVRWPLVRHIGSDTRLWMTPRAGKEILDRLTGIAREAVDRCPHEAPTLDLLPSDGRSTHKLPSEE</sequence>
<reference evidence="2 3" key="1">
    <citation type="submission" date="2019-07" db="EMBL/GenBank/DDBJ databases">
        <title>Whole genome shotgun sequence of Aeromicrobium flavum NBRC 107625.</title>
        <authorList>
            <person name="Hosoyama A."/>
            <person name="Uohara A."/>
            <person name="Ohji S."/>
            <person name="Ichikawa N."/>
        </authorList>
    </citation>
    <scope>NUCLEOTIDE SEQUENCE [LARGE SCALE GENOMIC DNA]</scope>
    <source>
        <strain evidence="2 3">NBRC 107625</strain>
    </source>
</reference>
<accession>A0A512HRH5</accession>
<protein>
    <submittedName>
        <fullName evidence="2">Uncharacterized protein</fullName>
    </submittedName>
</protein>
<comment type="caution">
    <text evidence="2">The sequence shown here is derived from an EMBL/GenBank/DDBJ whole genome shotgun (WGS) entry which is preliminary data.</text>
</comment>
<evidence type="ECO:0000256" key="1">
    <source>
        <dbReference type="SAM" id="MobiDB-lite"/>
    </source>
</evidence>